<reference evidence="2 3" key="1">
    <citation type="submission" date="2012-06" db="EMBL/GenBank/DDBJ databases">
        <title>Finished chromosome of genome of Microcoleus sp. PCC 7113.</title>
        <authorList>
            <consortium name="US DOE Joint Genome Institute"/>
            <person name="Gugger M."/>
            <person name="Coursin T."/>
            <person name="Rippka R."/>
            <person name="Tandeau De Marsac N."/>
            <person name="Huntemann M."/>
            <person name="Wei C.-L."/>
            <person name="Han J."/>
            <person name="Detter J.C."/>
            <person name="Han C."/>
            <person name="Tapia R."/>
            <person name="Chen A."/>
            <person name="Kyrpides N."/>
            <person name="Mavromatis K."/>
            <person name="Markowitz V."/>
            <person name="Szeto E."/>
            <person name="Ivanova N."/>
            <person name="Pagani I."/>
            <person name="Pati A."/>
            <person name="Goodwin L."/>
            <person name="Nordberg H.P."/>
            <person name="Cantor M.N."/>
            <person name="Hua S.X."/>
            <person name="Woyke T."/>
            <person name="Kerfeld C.A."/>
        </authorList>
    </citation>
    <scope>NUCLEOTIDE SEQUENCE [LARGE SCALE GENOMIC DNA]</scope>
    <source>
        <strain evidence="2 3">PCC 7113</strain>
    </source>
</reference>
<name>K9WJ52_9CYAN</name>
<dbReference type="Proteomes" id="UP000010471">
    <property type="component" value="Chromosome"/>
</dbReference>
<dbReference type="HOGENOM" id="CLU_559984_0_0_3"/>
<feature type="region of interest" description="Disordered" evidence="1">
    <location>
        <begin position="153"/>
        <end position="198"/>
    </location>
</feature>
<evidence type="ECO:0000313" key="3">
    <source>
        <dbReference type="Proteomes" id="UP000010471"/>
    </source>
</evidence>
<dbReference type="STRING" id="1173027.Mic7113_4102"/>
<gene>
    <name evidence="2" type="ORF">Mic7113_4102</name>
</gene>
<dbReference type="EMBL" id="CP003630">
    <property type="protein sequence ID" value="AFZ19804.1"/>
    <property type="molecule type" value="Genomic_DNA"/>
</dbReference>
<evidence type="ECO:0000256" key="1">
    <source>
        <dbReference type="SAM" id="MobiDB-lite"/>
    </source>
</evidence>
<sequence>MSSMLVKQVKRLLLSGIILGVGFWAMPGQAQVSEGQVRALVQALRDAAQQRAPGNNGLVSEWQILPENIPRWSRQCTGQALTSAQFEASTGKAREILVCVMRDVLRDEYKASGNSESLAVRRAAAWWMTGNPNRYNSDSTAAYTQNVLSFYQKQRTDSQAAQPAPTPLPKPPAVGQVPRPTPQPSPKPSTRASSSTLVSNAQVGRLVEALRLAAQQRAPGNNGLVSEWQILPENIPRWSKQCHTQELTPSQFEASPVTARAILVCVMRDILNEQYKASGNNESLAVRRTAAWWMTGDANQYKSDSTAAYTQNVLGFYQPSSSSQAQSPATPAQPAPSGQAAQPTASTAAAAQISNTQVGRLVEALRQAAPETDQPDDELYGAWQVKAENIPRWSQQCIGKELTPIQFQDSPVTARSILVCVMRDVLSEQYKASNNDESLAVQRAAAWWMTGDPSQYNSGAIATYSQRVLNLYREPNREPSFRFFSHI</sequence>
<keyword evidence="3" id="KW-1185">Reference proteome</keyword>
<dbReference type="PATRIC" id="fig|1173027.3.peg.4532"/>
<evidence type="ECO:0000313" key="2">
    <source>
        <dbReference type="EMBL" id="AFZ19804.1"/>
    </source>
</evidence>
<protein>
    <submittedName>
        <fullName evidence="2">Uncharacterized protein</fullName>
    </submittedName>
</protein>
<accession>K9WJ52</accession>
<organism evidence="2 3">
    <name type="scientific">Allocoleopsis franciscana PCC 7113</name>
    <dbReference type="NCBI Taxonomy" id="1173027"/>
    <lineage>
        <taxon>Bacteria</taxon>
        <taxon>Bacillati</taxon>
        <taxon>Cyanobacteriota</taxon>
        <taxon>Cyanophyceae</taxon>
        <taxon>Coleofasciculales</taxon>
        <taxon>Coleofasciculaceae</taxon>
        <taxon>Allocoleopsis</taxon>
        <taxon>Allocoleopsis franciscana</taxon>
    </lineage>
</organism>
<dbReference type="KEGG" id="mic:Mic7113_4102"/>
<dbReference type="eggNOG" id="COG1413">
    <property type="taxonomic scope" value="Bacteria"/>
</dbReference>
<feature type="region of interest" description="Disordered" evidence="1">
    <location>
        <begin position="319"/>
        <end position="347"/>
    </location>
</feature>
<dbReference type="AlphaFoldDB" id="K9WJ52"/>
<proteinExistence type="predicted"/>